<dbReference type="InterPro" id="IPR011009">
    <property type="entry name" value="Kinase-like_dom_sf"/>
</dbReference>
<feature type="domain" description="FAT" evidence="12">
    <location>
        <begin position="1300"/>
        <end position="1845"/>
    </location>
</feature>
<evidence type="ECO:0000256" key="2">
    <source>
        <dbReference type="ARBA" id="ARBA00022679"/>
    </source>
</evidence>
<dbReference type="SMART" id="SM00146">
    <property type="entry name" value="PI3Kc"/>
    <property type="match status" value="1"/>
</dbReference>
<dbReference type="Pfam" id="PF08771">
    <property type="entry name" value="FRB_dom"/>
    <property type="match status" value="1"/>
</dbReference>
<dbReference type="PANTHER" id="PTHR11139:SF9">
    <property type="entry name" value="SERINE_THREONINE-PROTEIN KINASE MTOR"/>
    <property type="match status" value="1"/>
</dbReference>
<protein>
    <recommendedName>
        <fullName evidence="9">Serine/threonine-protein kinase TOR</fullName>
        <ecNumber evidence="9">2.7.11.1</ecNumber>
    </recommendedName>
</protein>
<evidence type="ECO:0000256" key="8">
    <source>
        <dbReference type="ARBA" id="ARBA00048679"/>
    </source>
</evidence>
<evidence type="ECO:0000259" key="11">
    <source>
        <dbReference type="PROSITE" id="PS50290"/>
    </source>
</evidence>
<dbReference type="InterPro" id="IPR018936">
    <property type="entry name" value="PI3/4_kinase_CS"/>
</dbReference>
<comment type="catalytic activity">
    <reaction evidence="8">
        <text>L-seryl-[protein] + ATP = O-phospho-L-seryl-[protein] + ADP + H(+)</text>
        <dbReference type="Rhea" id="RHEA:17989"/>
        <dbReference type="Rhea" id="RHEA-COMP:9863"/>
        <dbReference type="Rhea" id="RHEA-COMP:11604"/>
        <dbReference type="ChEBI" id="CHEBI:15378"/>
        <dbReference type="ChEBI" id="CHEBI:29999"/>
        <dbReference type="ChEBI" id="CHEBI:30616"/>
        <dbReference type="ChEBI" id="CHEBI:83421"/>
        <dbReference type="ChEBI" id="CHEBI:456216"/>
        <dbReference type="EC" id="2.7.11.1"/>
    </reaction>
</comment>
<evidence type="ECO:0000313" key="14">
    <source>
        <dbReference type="Proteomes" id="UP000324832"/>
    </source>
</evidence>
<dbReference type="PROSITE" id="PS51189">
    <property type="entry name" value="FAT"/>
    <property type="match status" value="1"/>
</dbReference>
<dbReference type="PROSITE" id="PS50290">
    <property type="entry name" value="PI3_4_KINASE_3"/>
    <property type="match status" value="1"/>
</dbReference>
<dbReference type="InterPro" id="IPR036940">
    <property type="entry name" value="PI3/4_kinase_cat_sf"/>
</dbReference>
<dbReference type="GO" id="GO:0106310">
    <property type="term" value="F:protein serine kinase activity"/>
    <property type="evidence" value="ECO:0007669"/>
    <property type="project" value="RHEA"/>
</dbReference>
<dbReference type="GO" id="GO:0031932">
    <property type="term" value="C:TORC2 complex"/>
    <property type="evidence" value="ECO:0007669"/>
    <property type="project" value="TreeGrafter"/>
</dbReference>
<evidence type="ECO:0000256" key="3">
    <source>
        <dbReference type="ARBA" id="ARBA00022737"/>
    </source>
</evidence>
<dbReference type="GO" id="GO:0038202">
    <property type="term" value="P:TORC1 signaling"/>
    <property type="evidence" value="ECO:0007669"/>
    <property type="project" value="TreeGrafter"/>
</dbReference>
<dbReference type="GO" id="GO:0016242">
    <property type="term" value="P:negative regulation of macroautophagy"/>
    <property type="evidence" value="ECO:0007669"/>
    <property type="project" value="TreeGrafter"/>
</dbReference>
<keyword evidence="5 9" id="KW-0418">Kinase</keyword>
<keyword evidence="14" id="KW-1185">Reference proteome</keyword>
<dbReference type="Gene3D" id="1.25.40.10">
    <property type="entry name" value="Tetratricopeptide repeat domain"/>
    <property type="match status" value="1"/>
</dbReference>
<dbReference type="SMART" id="SM01345">
    <property type="entry name" value="Rapamycin_bind"/>
    <property type="match status" value="1"/>
</dbReference>
<keyword evidence="10" id="KW-0175">Coiled coil</keyword>
<dbReference type="PROSITE" id="PS00915">
    <property type="entry name" value="PI3_4_KINASE_1"/>
    <property type="match status" value="1"/>
</dbReference>
<dbReference type="InterPro" id="IPR057564">
    <property type="entry name" value="HEAT_ATR"/>
</dbReference>
<evidence type="ECO:0000259" key="12">
    <source>
        <dbReference type="PROSITE" id="PS51189"/>
    </source>
</evidence>
<gene>
    <name evidence="13" type="ORF">LSINAPIS_LOCUS6670</name>
</gene>
<keyword evidence="4 9" id="KW-0547">Nucleotide-binding</keyword>
<comment type="catalytic activity">
    <reaction evidence="7 9">
        <text>L-threonyl-[protein] + ATP = O-phospho-L-threonyl-[protein] + ADP + H(+)</text>
        <dbReference type="Rhea" id="RHEA:46608"/>
        <dbReference type="Rhea" id="RHEA-COMP:11060"/>
        <dbReference type="Rhea" id="RHEA-COMP:11605"/>
        <dbReference type="ChEBI" id="CHEBI:15378"/>
        <dbReference type="ChEBI" id="CHEBI:30013"/>
        <dbReference type="ChEBI" id="CHEBI:30616"/>
        <dbReference type="ChEBI" id="CHEBI:61977"/>
        <dbReference type="ChEBI" id="CHEBI:456216"/>
        <dbReference type="EC" id="2.7.11.1"/>
    </reaction>
</comment>
<dbReference type="SUPFAM" id="SSF47212">
    <property type="entry name" value="FKBP12-rapamycin-binding domain of FKBP-rapamycin-associated protein (FRAP)"/>
    <property type="match status" value="1"/>
</dbReference>
<evidence type="ECO:0000256" key="9">
    <source>
        <dbReference type="RuleBase" id="RU364109"/>
    </source>
</evidence>
<dbReference type="Gene3D" id="1.10.1070.11">
    <property type="entry name" value="Phosphatidylinositol 3-/4-kinase, catalytic domain"/>
    <property type="match status" value="1"/>
</dbReference>
<dbReference type="InterPro" id="IPR036738">
    <property type="entry name" value="FRB_sf"/>
</dbReference>
<dbReference type="InterPro" id="IPR009076">
    <property type="entry name" value="FRB_dom"/>
</dbReference>
<dbReference type="Pfam" id="PF23593">
    <property type="entry name" value="HEAT_ATR"/>
    <property type="match status" value="1"/>
</dbReference>
<dbReference type="Pfam" id="PF11865">
    <property type="entry name" value="mTOR_dom"/>
    <property type="match status" value="1"/>
</dbReference>
<dbReference type="InterPro" id="IPR016024">
    <property type="entry name" value="ARM-type_fold"/>
</dbReference>
<accession>A0A5E4QCL3</accession>
<dbReference type="GO" id="GO:0031931">
    <property type="term" value="C:TORC1 complex"/>
    <property type="evidence" value="ECO:0007669"/>
    <property type="project" value="TreeGrafter"/>
</dbReference>
<evidence type="ECO:0000313" key="13">
    <source>
        <dbReference type="EMBL" id="VVC94796.1"/>
    </source>
</evidence>
<dbReference type="EMBL" id="FZQP02002115">
    <property type="protein sequence ID" value="VVC94796.1"/>
    <property type="molecule type" value="Genomic_DNA"/>
</dbReference>
<dbReference type="InterPro" id="IPR011989">
    <property type="entry name" value="ARM-like"/>
</dbReference>
<keyword evidence="9" id="KW-0723">Serine/threonine-protein kinase</keyword>
<dbReference type="SUPFAM" id="SSF56112">
    <property type="entry name" value="Protein kinase-like (PK-like)"/>
    <property type="match status" value="1"/>
</dbReference>
<dbReference type="Proteomes" id="UP000324832">
    <property type="component" value="Unassembled WGS sequence"/>
</dbReference>
<dbReference type="GO" id="GO:0005524">
    <property type="term" value="F:ATP binding"/>
    <property type="evidence" value="ECO:0007669"/>
    <property type="project" value="UniProtKB-KW"/>
</dbReference>
<dbReference type="EC" id="2.7.11.1" evidence="9"/>
<name>A0A5E4QCL3_9NEOP</name>
<comment type="similarity">
    <text evidence="1 9">Belongs to the PI3/PI4-kinase family.</text>
</comment>
<keyword evidence="3" id="KW-0677">Repeat</keyword>
<evidence type="ECO:0000256" key="4">
    <source>
        <dbReference type="ARBA" id="ARBA00022741"/>
    </source>
</evidence>
<evidence type="ECO:0000256" key="6">
    <source>
        <dbReference type="ARBA" id="ARBA00022840"/>
    </source>
</evidence>
<evidence type="ECO:0000256" key="10">
    <source>
        <dbReference type="SAM" id="Coils"/>
    </source>
</evidence>
<dbReference type="InterPro" id="IPR011990">
    <property type="entry name" value="TPR-like_helical_dom_sf"/>
</dbReference>
<dbReference type="Pfam" id="PF02259">
    <property type="entry name" value="FAT"/>
    <property type="match status" value="1"/>
</dbReference>
<evidence type="ECO:0000256" key="1">
    <source>
        <dbReference type="ARBA" id="ARBA00011031"/>
    </source>
</evidence>
<feature type="domain" description="PI3K/PI4K catalytic" evidence="11">
    <location>
        <begin position="1974"/>
        <end position="2169"/>
    </location>
</feature>
<dbReference type="GO" id="GO:0005634">
    <property type="term" value="C:nucleus"/>
    <property type="evidence" value="ECO:0007669"/>
    <property type="project" value="TreeGrafter"/>
</dbReference>
<dbReference type="InterPro" id="IPR024585">
    <property type="entry name" value="mTOR_dom"/>
</dbReference>
<dbReference type="SUPFAM" id="SSF48371">
    <property type="entry name" value="ARM repeat"/>
    <property type="match status" value="1"/>
</dbReference>
<dbReference type="PANTHER" id="PTHR11139">
    <property type="entry name" value="ATAXIA TELANGIECTASIA MUTATED ATM -RELATED"/>
    <property type="match status" value="1"/>
</dbReference>
<dbReference type="InterPro" id="IPR000403">
    <property type="entry name" value="PI3/4_kinase_cat_dom"/>
</dbReference>
<dbReference type="PROSITE" id="PS00916">
    <property type="entry name" value="PI3_4_KINASE_2"/>
    <property type="match status" value="1"/>
</dbReference>
<keyword evidence="6 9" id="KW-0067">ATP-binding</keyword>
<dbReference type="InterPro" id="IPR003151">
    <property type="entry name" value="PIK-rel_kinase_FAT"/>
</dbReference>
<dbReference type="Gene3D" id="1.20.120.150">
    <property type="entry name" value="FKBP12-rapamycin binding domain"/>
    <property type="match status" value="1"/>
</dbReference>
<dbReference type="InterPro" id="IPR014009">
    <property type="entry name" value="PIK_FAT"/>
</dbReference>
<dbReference type="GO" id="GO:0044877">
    <property type="term" value="F:protein-containing complex binding"/>
    <property type="evidence" value="ECO:0007669"/>
    <property type="project" value="InterPro"/>
</dbReference>
<dbReference type="GO" id="GO:0005737">
    <property type="term" value="C:cytoplasm"/>
    <property type="evidence" value="ECO:0007669"/>
    <property type="project" value="TreeGrafter"/>
</dbReference>
<feature type="coiled-coil region" evidence="10">
    <location>
        <begin position="41"/>
        <end position="68"/>
    </location>
</feature>
<sequence>MTHLVISDFVSGLKSRNFDTRHNATRNLLHYVRTELRELSQEALTQALDELNQQIHNLTSGHDNNEKKAGILIIDNDVIKTRISRYAHYLRNIFPTSDTNILELASKTIGRITVTLGIKRGEYVENEIKRSFEWLAGERSEAKRLSACYILKELAIAMPSYFFLHINGFFNHIVIALKDPKKQVRKVAAKALRAAFVLTSQREVPGQQKRDHWYLQCYEEAMSAFCDHNARDRGLSRDDKVHGALLILNELLRCANSSWEKEYTSLMQKLDAGQDASDEMSSFNSKLQSKWPYQNYSEDKTQTVVILESSICRQLITDKYDKIANVIPRLAAFNRELFATKHLKSTINHLITFLCGRDKERAMAFTTLGLICVAIKSNIDQYSKRIIEVIKSTLTIKDASKKRYGIDTSLLKCVTLLGFAMKENIASELKKLLDPMCATGLSPQLTTCFKELSQNVPSLQEEITNRQLNILSLILRKKPYLLNTSSDVQKNYNFSTAVYMEPHDASKLVLALRTLGAFDFEWNNTMMSFIRRCTEHYLQSEQHDVRLESIKTIARLLIKAVDRCSQTNSQTLNELVDESLEKLISVGRSDLNDETRLKVFEVFTNPVFDKFLATEEHLKCLFIAINDSNPDVGELALCVVSRLSNLNPSYTTPFLRQLFVQILLELQHSESSRQKEQSIRMLDNIIINAPRITRQYVDTILKVLVPKLMEDESSSVMISTILKAIGDLAEVNGSCAALSKWIPQLMAKQVEILSDANQQEKRSVALWSFGQAISAEGCAVTPYMTHPNLMDTLLNFLKTEQQSSDRRETIRVLGLLGALDPYQHRVNQGHIDLQTISTLIPTPEIIDTIENFDSSVGEMFVSMSPIVLDEFCAAISVTSLMQILRDPLLAQHHISVVYSVTLIFETLGIKCLPYISRVTPSLLHVIRNTDSENFREFLITQLAQLISVVKIHIRPYLEDIFHLIREYWTPDSQMQATMILLLEHITVAIGTEFKVHIRNILPNILKLLKNDKSKDRILTEKMLLAIQKFENNLDDVLLTMIPAITALFDGRNIPKSISKLAMETIEHLSMHLYLKPYSAVLIQSIAHVLENNPALRPTAMNTLCALIVQLGRDYIYYISSIDRIIRKNKIHCLNYVVLVSRLEVTSTLASDDDYLAETRSRLRNRKTDVVRNDTQNTKKLVLNTQNLRKCWSVNNVISKDDWLEWLRQLSIGLLTESNSPAIRSCASLAQNYPQLSSDLFNAAFMSCWTELSEELREELVVSLESALSVSDAPELALTILNLAEFLEHCDKGALPVSIKLLGDTAISCGAFAKALYYKEEEYRQNPSAQVIEALIHINNKLQQKESANGLLEKIIGQKKNGDPSFNVHVRLYEKLHNWERALDLYSKKIELEAQDNESKLGMLRCLEAMGEWRKVYNISTEQWDNMADDIKKTSAKMAAAASWGLQKWDSMKKFVDCVPEDTQDGAFYRAVLAIREGNWADSLHYIDSARTLLGGEMTAVIGESYPRAYSALVNAQLLTELEEVITFKLVKERRPTIQKMWCARLRGGQRLVEDWRKILQIRGLVLTPQENSQAWLKYSSLCRKNGSVNQAHKIILSILGSDPVTNPDVLLGAQDPRVILAYSKNIWDAGNKRYAYEVLQRFVDNTEADGEEQCRLLARCHLKLGSWCESLQEINELSIPEILRNYAAATFLAPDWYKACHAWACMNFETVLFYKQQENLSESSVAGGSGDKKVSRADFINTYTIPAIEGLFKSISLSNENNLQDTLRLLALWFDHGHHPAIYDALTEGLRRIDVKNWLQVIPQLIARIDSPRSLVAKLVHILLIDIGKTHPQALVYPLTVATKSSFVTRKNAANYLLTIMCTNSQRLVKEAALISEELINIAILYFSEKDYRGMFRTLEKMHAMLDRPPLTLAEVSFLQIYGRDLQEAQRWCKLYKETNEDRHLNTAWDLYCHVVRRIGGQFRMHTSLELQYVSKRLQTCQDLELAVPGSYVPNEPYMFLLKGHEDLRQDERVMQLFGLVNTLLQADSNTYRHDLAIQRYAVIPLSPNSGLIGWVPQCDTLYSLTPGNDLSRSLWLKSPSAETWFERRTNYTRSVAVMSMVGYILGLGDRHPSNMMLHRVTGKVLHIDFGDCFEVTQTRERFPELIPFRLTRMLINAMEALTALRANL</sequence>
<dbReference type="GO" id="GO:0080090">
    <property type="term" value="P:regulation of primary metabolic process"/>
    <property type="evidence" value="ECO:0007669"/>
    <property type="project" value="UniProtKB-ARBA"/>
</dbReference>
<proteinExistence type="inferred from homology"/>
<dbReference type="Gene3D" id="3.30.1010.10">
    <property type="entry name" value="Phosphatidylinositol 3-kinase Catalytic Subunit, Chain A, domain 4"/>
    <property type="match status" value="1"/>
</dbReference>
<dbReference type="Pfam" id="PF00454">
    <property type="entry name" value="PI3_PI4_kinase"/>
    <property type="match status" value="1"/>
</dbReference>
<dbReference type="GO" id="GO:0004674">
    <property type="term" value="F:protein serine/threonine kinase activity"/>
    <property type="evidence" value="ECO:0007669"/>
    <property type="project" value="UniProtKB-KW"/>
</dbReference>
<dbReference type="Gene3D" id="1.25.10.10">
    <property type="entry name" value="Leucine-rich Repeat Variant"/>
    <property type="match status" value="4"/>
</dbReference>
<evidence type="ECO:0000256" key="7">
    <source>
        <dbReference type="ARBA" id="ARBA00047899"/>
    </source>
</evidence>
<reference evidence="13 14" key="1">
    <citation type="submission" date="2017-07" db="EMBL/GenBank/DDBJ databases">
        <authorList>
            <person name="Talla V."/>
            <person name="Backstrom N."/>
        </authorList>
    </citation>
    <scope>NUCLEOTIDE SEQUENCE [LARGE SCALE GENOMIC DNA]</scope>
</reference>
<evidence type="ECO:0000256" key="5">
    <source>
        <dbReference type="ARBA" id="ARBA00022777"/>
    </source>
</evidence>
<keyword evidence="2 9" id="KW-0808">Transferase</keyword>
<organism evidence="13 14">
    <name type="scientific">Leptidea sinapis</name>
    <dbReference type="NCBI Taxonomy" id="189913"/>
    <lineage>
        <taxon>Eukaryota</taxon>
        <taxon>Metazoa</taxon>
        <taxon>Ecdysozoa</taxon>
        <taxon>Arthropoda</taxon>
        <taxon>Hexapoda</taxon>
        <taxon>Insecta</taxon>
        <taxon>Pterygota</taxon>
        <taxon>Neoptera</taxon>
        <taxon>Endopterygota</taxon>
        <taxon>Lepidoptera</taxon>
        <taxon>Glossata</taxon>
        <taxon>Ditrysia</taxon>
        <taxon>Papilionoidea</taxon>
        <taxon>Pieridae</taxon>
        <taxon>Dismorphiinae</taxon>
        <taxon>Leptidea</taxon>
    </lineage>
</organism>
<dbReference type="SMART" id="SM01346">
    <property type="entry name" value="DUF3385"/>
    <property type="match status" value="1"/>
</dbReference>
<dbReference type="InterPro" id="IPR050517">
    <property type="entry name" value="DDR_Repair_Kinase"/>
</dbReference>